<dbReference type="OrthoDB" id="3359627at2"/>
<evidence type="ECO:0000313" key="2">
    <source>
        <dbReference type="EMBL" id="TDW22658.1"/>
    </source>
</evidence>
<accession>A0A4R8A078</accession>
<evidence type="ECO:0000313" key="3">
    <source>
        <dbReference type="Proteomes" id="UP000295447"/>
    </source>
</evidence>
<feature type="region of interest" description="Disordered" evidence="1">
    <location>
        <begin position="1"/>
        <end position="25"/>
    </location>
</feature>
<proteinExistence type="predicted"/>
<dbReference type="AlphaFoldDB" id="A0A4R8A078"/>
<comment type="caution">
    <text evidence="2">The sequence shown here is derived from an EMBL/GenBank/DDBJ whole genome shotgun (WGS) entry which is preliminary data.</text>
</comment>
<gene>
    <name evidence="2" type="ORF">EV650_1495</name>
</gene>
<dbReference type="Proteomes" id="UP000295447">
    <property type="component" value="Unassembled WGS sequence"/>
</dbReference>
<keyword evidence="3" id="KW-1185">Reference proteome</keyword>
<dbReference type="RefSeq" id="WP_134116665.1">
    <property type="nucleotide sequence ID" value="NZ_SODF01000001.1"/>
</dbReference>
<reference evidence="2 3" key="1">
    <citation type="submission" date="2019-03" db="EMBL/GenBank/DDBJ databases">
        <title>Genomic Encyclopedia of Type Strains, Phase III (KMG-III): the genomes of soil and plant-associated and newly described type strains.</title>
        <authorList>
            <person name="Whitman W."/>
        </authorList>
    </citation>
    <scope>NUCLEOTIDE SEQUENCE [LARGE SCALE GENOMIC DNA]</scope>
    <source>
        <strain evidence="2 3">VKM Ac-2570</strain>
    </source>
</reference>
<protein>
    <submittedName>
        <fullName evidence="2">Uncharacterized protein</fullName>
    </submittedName>
</protein>
<evidence type="ECO:0000256" key="1">
    <source>
        <dbReference type="SAM" id="MobiDB-lite"/>
    </source>
</evidence>
<sequence length="291" mass="31728">MNKDKRKKRKNKKQGAKQGKSTVGRRLRKRTIAALVAVLAFVGGMIAATLSGSLEHLVPVDPVVDKAAGSADAIKVASVDFDKYWPTAFEDSAKAQSYVRKLNSGAAPSLTATPEGGVPVTSDNSAIVHLRGNREQTIRITNIRIEPIEKLPPVKKTLVCPSVDKGGGGDNEILDFDLDSTDSVGYSVDASFKRTSIPYFEKRTVTLAKNETVGFLMRFHTSAHHVRFSMTVDYQYGTDAHGSVKVDDHGKPFEFTPLQRKSAERLWIPAPTYPLVTEVDPATNNTVVSNC</sequence>
<organism evidence="2 3">
    <name type="scientific">Kribbella kalugense</name>
    <dbReference type="NCBI Taxonomy" id="2512221"/>
    <lineage>
        <taxon>Bacteria</taxon>
        <taxon>Bacillati</taxon>
        <taxon>Actinomycetota</taxon>
        <taxon>Actinomycetes</taxon>
        <taxon>Propionibacteriales</taxon>
        <taxon>Kribbellaceae</taxon>
        <taxon>Kribbella</taxon>
    </lineage>
</organism>
<name>A0A4R8A078_9ACTN</name>
<dbReference type="EMBL" id="SODF01000001">
    <property type="protein sequence ID" value="TDW22658.1"/>
    <property type="molecule type" value="Genomic_DNA"/>
</dbReference>
<feature type="compositionally biased region" description="Basic residues" evidence="1">
    <location>
        <begin position="1"/>
        <end position="15"/>
    </location>
</feature>